<dbReference type="STRING" id="1313304.CALK_1490"/>
<dbReference type="OrthoDB" id="9808939at2"/>
<dbReference type="GO" id="GO:0046047">
    <property type="term" value="P:TTP catabolic process"/>
    <property type="evidence" value="ECO:0007669"/>
    <property type="project" value="TreeGrafter"/>
</dbReference>
<evidence type="ECO:0000256" key="1">
    <source>
        <dbReference type="ARBA" id="ARBA00052141"/>
    </source>
</evidence>
<keyword evidence="7" id="KW-1185">Reference proteome</keyword>
<dbReference type="InterPro" id="IPR048015">
    <property type="entry name" value="NTP-PPase_MazG-like_N"/>
</dbReference>
<dbReference type="GO" id="GO:0046081">
    <property type="term" value="P:dUTP catabolic process"/>
    <property type="evidence" value="ECO:0007669"/>
    <property type="project" value="TreeGrafter"/>
</dbReference>
<dbReference type="GO" id="GO:0046061">
    <property type="term" value="P:dATP catabolic process"/>
    <property type="evidence" value="ECO:0007669"/>
    <property type="project" value="TreeGrafter"/>
</dbReference>
<organism evidence="6 7">
    <name type="scientific">Chitinivibrio alkaliphilus ACht1</name>
    <dbReference type="NCBI Taxonomy" id="1313304"/>
    <lineage>
        <taxon>Bacteria</taxon>
        <taxon>Pseudomonadati</taxon>
        <taxon>Fibrobacterota</taxon>
        <taxon>Chitinivibrionia</taxon>
        <taxon>Chitinivibrionales</taxon>
        <taxon>Chitinivibrionaceae</taxon>
        <taxon>Chitinivibrio</taxon>
    </lineage>
</organism>
<dbReference type="RefSeq" id="WP_022636945.1">
    <property type="nucleotide sequence ID" value="NZ_ASJR01000011.1"/>
</dbReference>
<sequence>MADQIRRLEEIIARLRGPEGCPWDQKQTPHSIKGHLIEEAYEYLDALDHNDVEEMQEELGDILLQIVFHCHMAAEKNQFSLDEVGKTICEKLIRRHPHVFGETRADSAEEVLANWEKIKAGETGKERRTSILDGVPTALPSLMKAEKLQKKASRAGFDWKSLSPVLNKVEEEFGEFREAVETGNHRHAEKELGDILFSLVNVARHVDISAEEGLQASIRSFTQRFMAIEKELAQHGKEFHTTSAQELNDIWDHIKKSESPPTG</sequence>
<evidence type="ECO:0000313" key="7">
    <source>
        <dbReference type="Proteomes" id="UP000017148"/>
    </source>
</evidence>
<dbReference type="FunFam" id="1.10.287.1080:FF:000001">
    <property type="entry name" value="Nucleoside triphosphate pyrophosphohydrolase"/>
    <property type="match status" value="1"/>
</dbReference>
<comment type="caution">
    <text evidence="6">The sequence shown here is derived from an EMBL/GenBank/DDBJ whole genome shotgun (WGS) entry which is preliminary data.</text>
</comment>
<dbReference type="SUPFAM" id="SSF101386">
    <property type="entry name" value="all-alpha NTP pyrophosphatases"/>
    <property type="match status" value="2"/>
</dbReference>
<evidence type="ECO:0000256" key="4">
    <source>
        <dbReference type="ARBA" id="ARBA00074799"/>
    </source>
</evidence>
<dbReference type="InterPro" id="IPR048011">
    <property type="entry name" value="NTP-PPase_MazG-like_C"/>
</dbReference>
<dbReference type="NCBIfam" id="TIGR00444">
    <property type="entry name" value="mazG"/>
    <property type="match status" value="1"/>
</dbReference>
<gene>
    <name evidence="6" type="ORF">CALK_1490</name>
</gene>
<dbReference type="GO" id="GO:0006203">
    <property type="term" value="P:dGTP catabolic process"/>
    <property type="evidence" value="ECO:0007669"/>
    <property type="project" value="TreeGrafter"/>
</dbReference>
<dbReference type="PANTHER" id="PTHR30522:SF0">
    <property type="entry name" value="NUCLEOSIDE TRIPHOSPHATE PYROPHOSPHOHYDROLASE"/>
    <property type="match status" value="1"/>
</dbReference>
<evidence type="ECO:0000256" key="2">
    <source>
        <dbReference type="ARBA" id="ARBA00061115"/>
    </source>
</evidence>
<evidence type="ECO:0000259" key="5">
    <source>
        <dbReference type="Pfam" id="PF03819"/>
    </source>
</evidence>
<protein>
    <recommendedName>
        <fullName evidence="4">Nucleoside triphosphate pyrophosphohydrolase</fullName>
        <ecNumber evidence="3">3.6.1.8</ecNumber>
    </recommendedName>
</protein>
<dbReference type="EMBL" id="ASJR01000011">
    <property type="protein sequence ID" value="ERP31626.1"/>
    <property type="molecule type" value="Genomic_DNA"/>
</dbReference>
<dbReference type="GO" id="GO:0047693">
    <property type="term" value="F:ATP diphosphatase activity"/>
    <property type="evidence" value="ECO:0007669"/>
    <property type="project" value="UniProtKB-EC"/>
</dbReference>
<accession>U7D7S5</accession>
<dbReference type="PATRIC" id="fig|1313304.3.peg.1422"/>
<feature type="domain" description="NTP pyrophosphohydrolase MazG-like" evidence="5">
    <location>
        <begin position="166"/>
        <end position="224"/>
    </location>
</feature>
<feature type="domain" description="NTP pyrophosphohydrolase MazG-like" evidence="5">
    <location>
        <begin position="27"/>
        <end position="100"/>
    </location>
</feature>
<dbReference type="CDD" id="cd11528">
    <property type="entry name" value="NTP-PPase_MazG_Nterm"/>
    <property type="match status" value="1"/>
</dbReference>
<comment type="catalytic activity">
    <reaction evidence="1">
        <text>ATP + H2O = AMP + diphosphate + H(+)</text>
        <dbReference type="Rhea" id="RHEA:14245"/>
        <dbReference type="ChEBI" id="CHEBI:15377"/>
        <dbReference type="ChEBI" id="CHEBI:15378"/>
        <dbReference type="ChEBI" id="CHEBI:30616"/>
        <dbReference type="ChEBI" id="CHEBI:33019"/>
        <dbReference type="ChEBI" id="CHEBI:456215"/>
        <dbReference type="EC" id="3.6.1.8"/>
    </reaction>
</comment>
<evidence type="ECO:0000313" key="6">
    <source>
        <dbReference type="EMBL" id="ERP31626.1"/>
    </source>
</evidence>
<dbReference type="EC" id="3.6.1.8" evidence="3"/>
<dbReference type="CDD" id="cd11529">
    <property type="entry name" value="NTP-PPase_MazG_Cterm"/>
    <property type="match status" value="1"/>
</dbReference>
<dbReference type="eggNOG" id="COG3956">
    <property type="taxonomic scope" value="Bacteria"/>
</dbReference>
<dbReference type="AlphaFoldDB" id="U7D7S5"/>
<dbReference type="Gene3D" id="1.10.287.1080">
    <property type="entry name" value="MazG-like"/>
    <property type="match status" value="2"/>
</dbReference>
<dbReference type="InterPro" id="IPR004518">
    <property type="entry name" value="MazG-like_dom"/>
</dbReference>
<dbReference type="Proteomes" id="UP000017148">
    <property type="component" value="Unassembled WGS sequence"/>
</dbReference>
<dbReference type="Pfam" id="PF03819">
    <property type="entry name" value="MazG"/>
    <property type="match status" value="2"/>
</dbReference>
<reference evidence="6 7" key="1">
    <citation type="journal article" date="2013" name="Environ. Microbiol.">
        <title>Genome analysis of Chitinivibrio alkaliphilus gen. nov., sp. nov., a novel extremely haloalkaliphilic anaerobic chitinolytic bacterium from the candidate phylum Termite Group 3.</title>
        <authorList>
            <person name="Sorokin D.Y."/>
            <person name="Gumerov V.M."/>
            <person name="Rakitin A.L."/>
            <person name="Beletsky A.V."/>
            <person name="Damste J.S."/>
            <person name="Muyzer G."/>
            <person name="Mardanov A.V."/>
            <person name="Ravin N.V."/>
        </authorList>
    </citation>
    <scope>NUCLEOTIDE SEQUENCE [LARGE SCALE GENOMIC DNA]</scope>
    <source>
        <strain evidence="6 7">ACht1</strain>
    </source>
</reference>
<dbReference type="PANTHER" id="PTHR30522">
    <property type="entry name" value="NUCLEOSIDE TRIPHOSPHATE PYROPHOSPHOHYDROLASE"/>
    <property type="match status" value="1"/>
</dbReference>
<dbReference type="InterPro" id="IPR011551">
    <property type="entry name" value="NTP_PyrPHydrolase_MazG"/>
</dbReference>
<dbReference type="GO" id="GO:0006950">
    <property type="term" value="P:response to stress"/>
    <property type="evidence" value="ECO:0007669"/>
    <property type="project" value="UniProtKB-ARBA"/>
</dbReference>
<name>U7D7S5_9BACT</name>
<evidence type="ECO:0000256" key="3">
    <source>
        <dbReference type="ARBA" id="ARBA00066372"/>
    </source>
</evidence>
<proteinExistence type="inferred from homology"/>
<keyword evidence="6" id="KW-0378">Hydrolase</keyword>
<dbReference type="GO" id="GO:0046076">
    <property type="term" value="P:dTTP catabolic process"/>
    <property type="evidence" value="ECO:0007669"/>
    <property type="project" value="TreeGrafter"/>
</dbReference>
<dbReference type="NCBIfam" id="NF007113">
    <property type="entry name" value="PRK09562.1"/>
    <property type="match status" value="1"/>
</dbReference>
<dbReference type="FunFam" id="1.10.287.1080:FF:000003">
    <property type="entry name" value="Nucleoside triphosphate pyrophosphohydrolase"/>
    <property type="match status" value="1"/>
</dbReference>
<dbReference type="GO" id="GO:0046052">
    <property type="term" value="P:UTP catabolic process"/>
    <property type="evidence" value="ECO:0007669"/>
    <property type="project" value="TreeGrafter"/>
</dbReference>
<comment type="similarity">
    <text evidence="2">Belongs to the nucleoside triphosphate pyrophosphohydrolase family.</text>
</comment>